<proteinExistence type="predicted"/>
<organism evidence="2 3">
    <name type="scientific">Euroglyphus maynei</name>
    <name type="common">Mayne's house dust mite</name>
    <dbReference type="NCBI Taxonomy" id="6958"/>
    <lineage>
        <taxon>Eukaryota</taxon>
        <taxon>Metazoa</taxon>
        <taxon>Ecdysozoa</taxon>
        <taxon>Arthropoda</taxon>
        <taxon>Chelicerata</taxon>
        <taxon>Arachnida</taxon>
        <taxon>Acari</taxon>
        <taxon>Acariformes</taxon>
        <taxon>Sarcoptiformes</taxon>
        <taxon>Astigmata</taxon>
        <taxon>Psoroptidia</taxon>
        <taxon>Analgoidea</taxon>
        <taxon>Pyroglyphidae</taxon>
        <taxon>Pyroglyphinae</taxon>
        <taxon>Euroglyphus</taxon>
    </lineage>
</organism>
<reference evidence="2 3" key="1">
    <citation type="submission" date="2017-03" db="EMBL/GenBank/DDBJ databases">
        <title>Genome Survey of Euroglyphus maynei.</title>
        <authorList>
            <person name="Arlian L.G."/>
            <person name="Morgan M.S."/>
            <person name="Rider S.D."/>
        </authorList>
    </citation>
    <scope>NUCLEOTIDE SEQUENCE [LARGE SCALE GENOMIC DNA]</scope>
    <source>
        <strain evidence="2">Arlian Lab</strain>
        <tissue evidence="2">Whole body</tissue>
    </source>
</reference>
<feature type="region of interest" description="Disordered" evidence="1">
    <location>
        <begin position="97"/>
        <end position="127"/>
    </location>
</feature>
<gene>
    <name evidence="2" type="ORF">BLA29_011295</name>
</gene>
<name>A0A1Y3BSZ1_EURMA</name>
<keyword evidence="3" id="KW-1185">Reference proteome</keyword>
<evidence type="ECO:0000313" key="3">
    <source>
        <dbReference type="Proteomes" id="UP000194236"/>
    </source>
</evidence>
<accession>A0A1Y3BSZ1</accession>
<dbReference type="OrthoDB" id="10529245at2759"/>
<dbReference type="AlphaFoldDB" id="A0A1Y3BSZ1"/>
<dbReference type="Proteomes" id="UP000194236">
    <property type="component" value="Unassembled WGS sequence"/>
</dbReference>
<evidence type="ECO:0000313" key="2">
    <source>
        <dbReference type="EMBL" id="OTF84101.1"/>
    </source>
</evidence>
<comment type="caution">
    <text evidence="2">The sequence shown here is derived from an EMBL/GenBank/DDBJ whole genome shotgun (WGS) entry which is preliminary data.</text>
</comment>
<feature type="compositionally biased region" description="Low complexity" evidence="1">
    <location>
        <begin position="109"/>
        <end position="127"/>
    </location>
</feature>
<evidence type="ECO:0000256" key="1">
    <source>
        <dbReference type="SAM" id="MobiDB-lite"/>
    </source>
</evidence>
<dbReference type="EMBL" id="MUJZ01000730">
    <property type="protein sequence ID" value="OTF84101.1"/>
    <property type="molecule type" value="Genomic_DNA"/>
</dbReference>
<protein>
    <submittedName>
        <fullName evidence="2">Uncharacterized protein</fullName>
    </submittedName>
</protein>
<sequence>MKSNDNIQIDVDNVGNVISHDPNETCMKLKRSIQTLQASMKTAVREGEQLMTTVSQSTPVSIKSGFSRAHKAIISGAESLAHEAEHVVKRVQNRVASAGQHVFQHKKTPQAAAPPQTAKQQQQQQSN</sequence>